<evidence type="ECO:0000256" key="2">
    <source>
        <dbReference type="SAM" id="MobiDB-lite"/>
    </source>
</evidence>
<accession>A0A151WLV7</accession>
<dbReference type="InterPro" id="IPR001878">
    <property type="entry name" value="Znf_CCHC"/>
</dbReference>
<name>A0A151WLV7_9HYME</name>
<dbReference type="GO" id="GO:0003676">
    <property type="term" value="F:nucleic acid binding"/>
    <property type="evidence" value="ECO:0007669"/>
    <property type="project" value="InterPro"/>
</dbReference>
<dbReference type="Proteomes" id="UP000075809">
    <property type="component" value="Unassembled WGS sequence"/>
</dbReference>
<sequence>MKEEQLSKSFGEIKLNSEEESVALYAKKTKHGKKPKQDKKTFKGKCFNCDEEGHTARQCKKPRREPKQANSASQGKRMSHGDAFTASFLSDLSDRPKEDQWLADSGASNHMTFRRDWFDTFETIDDKSVLITVGNNNIVYARGRGSIKILSMVNGKEREGTLYNVLWIPELGRNLLSIGASARHGNKTIIDKNLIKIVNHRGKLLMVGHSCDRNLYMDGYSSCTARARSSICMQGYSAITRMA</sequence>
<dbReference type="PROSITE" id="PS50158">
    <property type="entry name" value="ZF_CCHC"/>
    <property type="match status" value="1"/>
</dbReference>
<dbReference type="GO" id="GO:0008270">
    <property type="term" value="F:zinc ion binding"/>
    <property type="evidence" value="ECO:0007669"/>
    <property type="project" value="UniProtKB-KW"/>
</dbReference>
<evidence type="ECO:0000256" key="1">
    <source>
        <dbReference type="PROSITE-ProRule" id="PRU00047"/>
    </source>
</evidence>
<dbReference type="Pfam" id="PF00098">
    <property type="entry name" value="zf-CCHC"/>
    <property type="match status" value="1"/>
</dbReference>
<keyword evidence="1" id="KW-0863">Zinc-finger</keyword>
<protein>
    <recommendedName>
        <fullName evidence="3">CCHC-type domain-containing protein</fullName>
    </recommendedName>
</protein>
<dbReference type="PANTHER" id="PTHR47592">
    <property type="entry name" value="PBF68 PROTEIN"/>
    <property type="match status" value="1"/>
</dbReference>
<dbReference type="EMBL" id="KQ982952">
    <property type="protein sequence ID" value="KYQ48808.1"/>
    <property type="molecule type" value="Genomic_DNA"/>
</dbReference>
<reference evidence="4 5" key="1">
    <citation type="submission" date="2015-09" db="EMBL/GenBank/DDBJ databases">
        <title>Trachymyrmex zeteki WGS genome.</title>
        <authorList>
            <person name="Nygaard S."/>
            <person name="Hu H."/>
            <person name="Boomsma J."/>
            <person name="Zhang G."/>
        </authorList>
    </citation>
    <scope>NUCLEOTIDE SEQUENCE [LARGE SCALE GENOMIC DNA]</scope>
    <source>
        <strain evidence="4">Tzet28-1</strain>
        <tissue evidence="4">Whole body</tissue>
    </source>
</reference>
<evidence type="ECO:0000313" key="4">
    <source>
        <dbReference type="EMBL" id="KYQ48808.1"/>
    </source>
</evidence>
<dbReference type="PANTHER" id="PTHR47592:SF27">
    <property type="entry name" value="OS08G0421700 PROTEIN"/>
    <property type="match status" value="1"/>
</dbReference>
<dbReference type="SMART" id="SM00343">
    <property type="entry name" value="ZnF_C2HC"/>
    <property type="match status" value="1"/>
</dbReference>
<keyword evidence="5" id="KW-1185">Reference proteome</keyword>
<dbReference type="STRING" id="64791.A0A151WLV7"/>
<organism evidence="4 5">
    <name type="scientific">Mycetomoellerius zeteki</name>
    <dbReference type="NCBI Taxonomy" id="64791"/>
    <lineage>
        <taxon>Eukaryota</taxon>
        <taxon>Metazoa</taxon>
        <taxon>Ecdysozoa</taxon>
        <taxon>Arthropoda</taxon>
        <taxon>Hexapoda</taxon>
        <taxon>Insecta</taxon>
        <taxon>Pterygota</taxon>
        <taxon>Neoptera</taxon>
        <taxon>Endopterygota</taxon>
        <taxon>Hymenoptera</taxon>
        <taxon>Apocrita</taxon>
        <taxon>Aculeata</taxon>
        <taxon>Formicoidea</taxon>
        <taxon>Formicidae</taxon>
        <taxon>Myrmicinae</taxon>
        <taxon>Mycetomoellerius</taxon>
    </lineage>
</organism>
<dbReference type="AlphaFoldDB" id="A0A151WLV7"/>
<dbReference type="Pfam" id="PF22936">
    <property type="entry name" value="Pol_BBD"/>
    <property type="match status" value="1"/>
</dbReference>
<gene>
    <name evidence="4" type="ORF">ALC60_12138</name>
</gene>
<keyword evidence="1" id="KW-0862">Zinc</keyword>
<dbReference type="InterPro" id="IPR036875">
    <property type="entry name" value="Znf_CCHC_sf"/>
</dbReference>
<evidence type="ECO:0000313" key="5">
    <source>
        <dbReference type="Proteomes" id="UP000075809"/>
    </source>
</evidence>
<dbReference type="InterPro" id="IPR054722">
    <property type="entry name" value="PolX-like_BBD"/>
</dbReference>
<feature type="region of interest" description="Disordered" evidence="2">
    <location>
        <begin position="52"/>
        <end position="80"/>
    </location>
</feature>
<dbReference type="Gene3D" id="4.10.60.10">
    <property type="entry name" value="Zinc finger, CCHC-type"/>
    <property type="match status" value="1"/>
</dbReference>
<dbReference type="SUPFAM" id="SSF57756">
    <property type="entry name" value="Retrovirus zinc finger-like domains"/>
    <property type="match status" value="1"/>
</dbReference>
<feature type="domain" description="CCHC-type" evidence="3">
    <location>
        <begin position="45"/>
        <end position="61"/>
    </location>
</feature>
<proteinExistence type="predicted"/>
<keyword evidence="1" id="KW-0479">Metal-binding</keyword>
<evidence type="ECO:0000259" key="3">
    <source>
        <dbReference type="PROSITE" id="PS50158"/>
    </source>
</evidence>